<organism evidence="6 7">
    <name type="scientific">Streptodolium elevatio</name>
    <dbReference type="NCBI Taxonomy" id="3157996"/>
    <lineage>
        <taxon>Bacteria</taxon>
        <taxon>Bacillati</taxon>
        <taxon>Actinomycetota</taxon>
        <taxon>Actinomycetes</taxon>
        <taxon>Kitasatosporales</taxon>
        <taxon>Streptomycetaceae</taxon>
        <taxon>Streptodolium</taxon>
    </lineage>
</organism>
<dbReference type="SUPFAM" id="SSF55781">
    <property type="entry name" value="GAF domain-like"/>
    <property type="match status" value="1"/>
</dbReference>
<comment type="caution">
    <text evidence="6">The sequence shown here is derived from an EMBL/GenBank/DDBJ whole genome shotgun (WGS) entry which is preliminary data.</text>
</comment>
<evidence type="ECO:0000313" key="6">
    <source>
        <dbReference type="EMBL" id="MEU8138475.1"/>
    </source>
</evidence>
<dbReference type="InterPro" id="IPR014757">
    <property type="entry name" value="Tscrpt_reg_IclR_C"/>
</dbReference>
<evidence type="ECO:0000259" key="4">
    <source>
        <dbReference type="PROSITE" id="PS51077"/>
    </source>
</evidence>
<dbReference type="RefSeq" id="WP_358361911.1">
    <property type="nucleotide sequence ID" value="NZ_JBEZFP010000125.1"/>
</dbReference>
<dbReference type="InterPro" id="IPR005471">
    <property type="entry name" value="Tscrpt_reg_IclR_N"/>
</dbReference>
<keyword evidence="7" id="KW-1185">Reference proteome</keyword>
<sequence length="320" mass="34122">MARPSPQTERLVSLVDAIAARPDEGLTLSEIARHLAVTPATCHPMLVSLAELGWLVRHPVRRTYRLGPALIAVGRAAARGLGVVDLARPGMQRLRDELGLTCIALTPGEFHVTVAEVVRGPSEHGPHVRVGDQIPIAPPLGVGYVSWADEQTLRRWLDGVTTDPDKRARHEQAVKAARERGYAVELVTRIETELGQALARLDEHLGQQLGQHFGEHLGGRLAATAGATEARDPSAARLRTLLEEIAAELADPDQDPIHEIDPDREYRVGRIGAGVLDPSGEVALVIALHGFGARTDGRGVAVIGGRLAAVAADVAAQLAD</sequence>
<dbReference type="EMBL" id="JBEZFP010000125">
    <property type="protein sequence ID" value="MEU8138475.1"/>
    <property type="molecule type" value="Genomic_DNA"/>
</dbReference>
<dbReference type="PROSITE" id="PS51078">
    <property type="entry name" value="ICLR_ED"/>
    <property type="match status" value="1"/>
</dbReference>
<dbReference type="SUPFAM" id="SSF46785">
    <property type="entry name" value="Winged helix' DNA-binding domain"/>
    <property type="match status" value="1"/>
</dbReference>
<dbReference type="InterPro" id="IPR029016">
    <property type="entry name" value="GAF-like_dom_sf"/>
</dbReference>
<evidence type="ECO:0000313" key="7">
    <source>
        <dbReference type="Proteomes" id="UP001551482"/>
    </source>
</evidence>
<dbReference type="Proteomes" id="UP001551482">
    <property type="component" value="Unassembled WGS sequence"/>
</dbReference>
<dbReference type="Gene3D" id="1.10.10.10">
    <property type="entry name" value="Winged helix-like DNA-binding domain superfamily/Winged helix DNA-binding domain"/>
    <property type="match status" value="1"/>
</dbReference>
<evidence type="ECO:0000256" key="1">
    <source>
        <dbReference type="ARBA" id="ARBA00023015"/>
    </source>
</evidence>
<feature type="domain" description="IclR-ED" evidence="5">
    <location>
        <begin position="69"/>
        <end position="255"/>
    </location>
</feature>
<reference evidence="6 7" key="1">
    <citation type="submission" date="2024-06" db="EMBL/GenBank/DDBJ databases">
        <title>The Natural Products Discovery Center: Release of the First 8490 Sequenced Strains for Exploring Actinobacteria Biosynthetic Diversity.</title>
        <authorList>
            <person name="Kalkreuter E."/>
            <person name="Kautsar S.A."/>
            <person name="Yang D."/>
            <person name="Bader C.D."/>
            <person name="Teijaro C.N."/>
            <person name="Fluegel L."/>
            <person name="Davis C.M."/>
            <person name="Simpson J.R."/>
            <person name="Lauterbach L."/>
            <person name="Steele A.D."/>
            <person name="Gui C."/>
            <person name="Meng S."/>
            <person name="Li G."/>
            <person name="Viehrig K."/>
            <person name="Ye F."/>
            <person name="Su P."/>
            <person name="Kiefer A.F."/>
            <person name="Nichols A."/>
            <person name="Cepeda A.J."/>
            <person name="Yan W."/>
            <person name="Fan B."/>
            <person name="Jiang Y."/>
            <person name="Adhikari A."/>
            <person name="Zheng C.-J."/>
            <person name="Schuster L."/>
            <person name="Cowan T.M."/>
            <person name="Smanski M.J."/>
            <person name="Chevrette M.G."/>
            <person name="De Carvalho L.P.S."/>
            <person name="Shen B."/>
        </authorList>
    </citation>
    <scope>NUCLEOTIDE SEQUENCE [LARGE SCALE GENOMIC DNA]</scope>
    <source>
        <strain evidence="6 7">NPDC048946</strain>
    </source>
</reference>
<dbReference type="PANTHER" id="PTHR30136">
    <property type="entry name" value="HELIX-TURN-HELIX TRANSCRIPTIONAL REGULATOR, ICLR FAMILY"/>
    <property type="match status" value="1"/>
</dbReference>
<accession>A0ABV3DRV3</accession>
<feature type="domain" description="HTH iclR-type" evidence="4">
    <location>
        <begin position="5"/>
        <end position="68"/>
    </location>
</feature>
<keyword evidence="3" id="KW-0804">Transcription</keyword>
<dbReference type="PANTHER" id="PTHR30136:SF35">
    <property type="entry name" value="HTH-TYPE TRANSCRIPTIONAL REGULATOR RV1719"/>
    <property type="match status" value="1"/>
</dbReference>
<evidence type="ECO:0000259" key="5">
    <source>
        <dbReference type="PROSITE" id="PS51078"/>
    </source>
</evidence>
<keyword evidence="2" id="KW-0238">DNA-binding</keyword>
<dbReference type="InterPro" id="IPR036388">
    <property type="entry name" value="WH-like_DNA-bd_sf"/>
</dbReference>
<evidence type="ECO:0000256" key="2">
    <source>
        <dbReference type="ARBA" id="ARBA00023125"/>
    </source>
</evidence>
<dbReference type="Pfam" id="PF09339">
    <property type="entry name" value="HTH_IclR"/>
    <property type="match status" value="1"/>
</dbReference>
<name>A0ABV3DRV3_9ACTN</name>
<dbReference type="InterPro" id="IPR050707">
    <property type="entry name" value="HTH_MetabolicPath_Reg"/>
</dbReference>
<keyword evidence="1" id="KW-0805">Transcription regulation</keyword>
<evidence type="ECO:0000256" key="3">
    <source>
        <dbReference type="ARBA" id="ARBA00023163"/>
    </source>
</evidence>
<dbReference type="SMART" id="SM00346">
    <property type="entry name" value="HTH_ICLR"/>
    <property type="match status" value="1"/>
</dbReference>
<dbReference type="PROSITE" id="PS51077">
    <property type="entry name" value="HTH_ICLR"/>
    <property type="match status" value="1"/>
</dbReference>
<dbReference type="Gene3D" id="3.30.450.40">
    <property type="match status" value="1"/>
</dbReference>
<dbReference type="InterPro" id="IPR036390">
    <property type="entry name" value="WH_DNA-bd_sf"/>
</dbReference>
<protein>
    <submittedName>
        <fullName evidence="6">Helix-turn-helix domain-containing protein</fullName>
    </submittedName>
</protein>
<gene>
    <name evidence="6" type="ORF">AB0C36_33875</name>
</gene>
<proteinExistence type="predicted"/>